<evidence type="ECO:0000259" key="4">
    <source>
        <dbReference type="PROSITE" id="PS01124"/>
    </source>
</evidence>
<dbReference type="PANTHER" id="PTHR43280:SF2">
    <property type="entry name" value="HTH-TYPE TRANSCRIPTIONAL REGULATOR EXSA"/>
    <property type="match status" value="1"/>
</dbReference>
<dbReference type="Gene3D" id="2.60.120.10">
    <property type="entry name" value="Jelly Rolls"/>
    <property type="match status" value="1"/>
</dbReference>
<dbReference type="PROSITE" id="PS00041">
    <property type="entry name" value="HTH_ARAC_FAMILY_1"/>
    <property type="match status" value="1"/>
</dbReference>
<proteinExistence type="predicted"/>
<dbReference type="GO" id="GO:0003700">
    <property type="term" value="F:DNA-binding transcription factor activity"/>
    <property type="evidence" value="ECO:0007669"/>
    <property type="project" value="InterPro"/>
</dbReference>
<dbReference type="InterPro" id="IPR003313">
    <property type="entry name" value="AraC-bd"/>
</dbReference>
<dbReference type="SUPFAM" id="SSF46689">
    <property type="entry name" value="Homeodomain-like"/>
    <property type="match status" value="1"/>
</dbReference>
<sequence length="286" mass="33449">MNKENIYQPFEIVYKTMDECPKEGHKHLFFELVYIISGTGIQCINQNKFEYHAGHMFLITPEDCHSFEIETTTEFFFLKFTDIYIKSKAFQSEDIERLEYILSNANHQPGCILKNLSDKSLVKPITEAIIREYVNRDLYNRELIQQLVNTLIVVVARNIAKYMPADISEKTDEKALDILNYIQKNIYSPENLRTDVMSNYFGISETYLGKYFKKHTNETIQQYTANHRITLIEARLKFSDKRINEIAAEFGFTDDSHFNKFFRKQKGISPSGFRKALIKKAVAIEA</sequence>
<protein>
    <submittedName>
        <fullName evidence="5">Helix-turn-helix domain-containing protein</fullName>
    </submittedName>
</protein>
<comment type="caution">
    <text evidence="5">The sequence shown here is derived from an EMBL/GenBank/DDBJ whole genome shotgun (WGS) entry which is preliminary data.</text>
</comment>
<keyword evidence="3" id="KW-0804">Transcription</keyword>
<dbReference type="InterPro" id="IPR014710">
    <property type="entry name" value="RmlC-like_jellyroll"/>
</dbReference>
<dbReference type="EMBL" id="VJVZ01000015">
    <property type="protein sequence ID" value="TRW22029.1"/>
    <property type="molecule type" value="Genomic_DNA"/>
</dbReference>
<dbReference type="PANTHER" id="PTHR43280">
    <property type="entry name" value="ARAC-FAMILY TRANSCRIPTIONAL REGULATOR"/>
    <property type="match status" value="1"/>
</dbReference>
<dbReference type="OrthoDB" id="636258at2"/>
<dbReference type="InterPro" id="IPR037923">
    <property type="entry name" value="HTH-like"/>
</dbReference>
<organism evidence="5 6">
    <name type="scientific">Flavobacterium zepuense</name>
    <dbReference type="NCBI Taxonomy" id="2593302"/>
    <lineage>
        <taxon>Bacteria</taxon>
        <taxon>Pseudomonadati</taxon>
        <taxon>Bacteroidota</taxon>
        <taxon>Flavobacteriia</taxon>
        <taxon>Flavobacteriales</taxon>
        <taxon>Flavobacteriaceae</taxon>
        <taxon>Flavobacterium</taxon>
    </lineage>
</organism>
<dbReference type="SMART" id="SM00342">
    <property type="entry name" value="HTH_ARAC"/>
    <property type="match status" value="1"/>
</dbReference>
<dbReference type="Pfam" id="PF02311">
    <property type="entry name" value="AraC_binding"/>
    <property type="match status" value="1"/>
</dbReference>
<dbReference type="InterPro" id="IPR009057">
    <property type="entry name" value="Homeodomain-like_sf"/>
</dbReference>
<dbReference type="Proteomes" id="UP000320643">
    <property type="component" value="Unassembled WGS sequence"/>
</dbReference>
<dbReference type="Pfam" id="PF12833">
    <property type="entry name" value="HTH_18"/>
    <property type="match status" value="1"/>
</dbReference>
<feature type="domain" description="HTH araC/xylS-type" evidence="4">
    <location>
        <begin position="176"/>
        <end position="276"/>
    </location>
</feature>
<dbReference type="Gene3D" id="1.10.10.60">
    <property type="entry name" value="Homeodomain-like"/>
    <property type="match status" value="2"/>
</dbReference>
<dbReference type="SUPFAM" id="SSF51215">
    <property type="entry name" value="Regulatory protein AraC"/>
    <property type="match status" value="1"/>
</dbReference>
<keyword evidence="6" id="KW-1185">Reference proteome</keyword>
<dbReference type="InterPro" id="IPR020449">
    <property type="entry name" value="Tscrpt_reg_AraC-type_HTH"/>
</dbReference>
<accession>A0A552UV06</accession>
<evidence type="ECO:0000313" key="6">
    <source>
        <dbReference type="Proteomes" id="UP000320643"/>
    </source>
</evidence>
<dbReference type="InterPro" id="IPR018060">
    <property type="entry name" value="HTH_AraC"/>
</dbReference>
<evidence type="ECO:0000313" key="5">
    <source>
        <dbReference type="EMBL" id="TRW22029.1"/>
    </source>
</evidence>
<evidence type="ECO:0000256" key="2">
    <source>
        <dbReference type="ARBA" id="ARBA00023125"/>
    </source>
</evidence>
<gene>
    <name evidence="5" type="ORF">FMM05_18935</name>
</gene>
<evidence type="ECO:0000256" key="3">
    <source>
        <dbReference type="ARBA" id="ARBA00023163"/>
    </source>
</evidence>
<dbReference type="InterPro" id="IPR018062">
    <property type="entry name" value="HTH_AraC-typ_CS"/>
</dbReference>
<dbReference type="GO" id="GO:0043565">
    <property type="term" value="F:sequence-specific DNA binding"/>
    <property type="evidence" value="ECO:0007669"/>
    <property type="project" value="InterPro"/>
</dbReference>
<dbReference type="PRINTS" id="PR00032">
    <property type="entry name" value="HTHARAC"/>
</dbReference>
<dbReference type="PROSITE" id="PS01124">
    <property type="entry name" value="HTH_ARAC_FAMILY_2"/>
    <property type="match status" value="1"/>
</dbReference>
<keyword evidence="1" id="KW-0805">Transcription regulation</keyword>
<reference evidence="5 6" key="1">
    <citation type="submission" date="2019-07" db="EMBL/GenBank/DDBJ databases">
        <title>Flavobacterium sp. nov., isolated from glacier ice.</title>
        <authorList>
            <person name="Liu Q."/>
            <person name="Xin Y.-H."/>
        </authorList>
    </citation>
    <scope>NUCLEOTIDE SEQUENCE [LARGE SCALE GENOMIC DNA]</scope>
    <source>
        <strain evidence="5 6">ZT4R6</strain>
    </source>
</reference>
<dbReference type="AlphaFoldDB" id="A0A552UV06"/>
<dbReference type="RefSeq" id="WP_143374996.1">
    <property type="nucleotide sequence ID" value="NZ_VJVZ01000015.1"/>
</dbReference>
<name>A0A552UV06_9FLAO</name>
<evidence type="ECO:0000256" key="1">
    <source>
        <dbReference type="ARBA" id="ARBA00023015"/>
    </source>
</evidence>
<keyword evidence="2" id="KW-0238">DNA-binding</keyword>